<keyword evidence="2" id="KW-1185">Reference proteome</keyword>
<evidence type="ECO:0000313" key="2">
    <source>
        <dbReference type="Proteomes" id="UP001162131"/>
    </source>
</evidence>
<reference evidence="1" key="1">
    <citation type="submission" date="2021-09" db="EMBL/GenBank/DDBJ databases">
        <authorList>
            <consortium name="AG Swart"/>
            <person name="Singh M."/>
            <person name="Singh A."/>
            <person name="Seah K."/>
            <person name="Emmerich C."/>
        </authorList>
    </citation>
    <scope>NUCLEOTIDE SEQUENCE</scope>
    <source>
        <strain evidence="1">ATCC30299</strain>
    </source>
</reference>
<comment type="caution">
    <text evidence="1">The sequence shown here is derived from an EMBL/GenBank/DDBJ whole genome shotgun (WGS) entry which is preliminary data.</text>
</comment>
<dbReference type="EMBL" id="CAJZBQ010000033">
    <property type="protein sequence ID" value="CAG9322923.1"/>
    <property type="molecule type" value="Genomic_DNA"/>
</dbReference>
<dbReference type="Proteomes" id="UP001162131">
    <property type="component" value="Unassembled WGS sequence"/>
</dbReference>
<protein>
    <submittedName>
        <fullName evidence="1">Uncharacterized protein</fullName>
    </submittedName>
</protein>
<accession>A0AAU9JAY4</accession>
<name>A0AAU9JAY4_9CILI</name>
<dbReference type="AlphaFoldDB" id="A0AAU9JAY4"/>
<sequence length="104" mass="12006">MNMKNAKTMKLPTPKQIKERLEKARKLRLQTKGCLQNSLEKDSTNKSTISITLSIDNPAEISIESTPKHTKDSSFFKLVLKRLCKWDCFSNTVQNVRSDFKARF</sequence>
<organism evidence="1 2">
    <name type="scientific">Blepharisma stoltei</name>
    <dbReference type="NCBI Taxonomy" id="1481888"/>
    <lineage>
        <taxon>Eukaryota</taxon>
        <taxon>Sar</taxon>
        <taxon>Alveolata</taxon>
        <taxon>Ciliophora</taxon>
        <taxon>Postciliodesmatophora</taxon>
        <taxon>Heterotrichea</taxon>
        <taxon>Heterotrichida</taxon>
        <taxon>Blepharismidae</taxon>
        <taxon>Blepharisma</taxon>
    </lineage>
</organism>
<evidence type="ECO:0000313" key="1">
    <source>
        <dbReference type="EMBL" id="CAG9322923.1"/>
    </source>
</evidence>
<proteinExistence type="predicted"/>
<gene>
    <name evidence="1" type="ORF">BSTOLATCC_MIC32829</name>
</gene>